<comment type="similarity">
    <text evidence="2">Belongs to the nucleotide-sugar transporter family. SLC35A subfamily.</text>
</comment>
<name>A0A0N4YL16_NIPBR</name>
<proteinExistence type="inferred from homology"/>
<keyword evidence="4 7" id="KW-0812">Transmembrane</keyword>
<dbReference type="GO" id="GO:0015165">
    <property type="term" value="F:pyrimidine nucleotide-sugar transmembrane transporter activity"/>
    <property type="evidence" value="ECO:0007669"/>
    <property type="project" value="InterPro"/>
</dbReference>
<sequence length="323" mass="36034">MRTAILIWLTLQNSIHTLLIRYSRAREVEHMFLSTVAVFFTEVMKCVICLGFILRDESPKRFVGALMDQVVRQPYDTLKVCIPAMVYIVQNNLFYVAASHLDAATFMITSQLKIFTAAIFTVIILKRSLTRAQVALFILFSGVSMVQLQSSKTESTGPEGQKPFVGFLAVVIACCLSGFAGIYFEKILKGSAPVSLWMRNVQMGVFAIPSSFAAVLWQDGKVVREYGLLYGFDWVVWFTVLWYCIGGLSVAVCIKYADNIAKNFATSVAIILATIGSMVFFSFQPSALFTMGAALVIFSIFMYSSSQSLLIIFRRIAKNECMV</sequence>
<dbReference type="GO" id="GO:0000139">
    <property type="term" value="C:Golgi membrane"/>
    <property type="evidence" value="ECO:0007669"/>
    <property type="project" value="InterPro"/>
</dbReference>
<feature type="transmembrane region" description="Helical" evidence="7">
    <location>
        <begin position="132"/>
        <end position="149"/>
    </location>
</feature>
<dbReference type="NCBIfam" id="TIGR00803">
    <property type="entry name" value="nst"/>
    <property type="match status" value="1"/>
</dbReference>
<evidence type="ECO:0000256" key="1">
    <source>
        <dbReference type="ARBA" id="ARBA00004141"/>
    </source>
</evidence>
<feature type="transmembrane region" description="Helical" evidence="7">
    <location>
        <begin position="264"/>
        <end position="283"/>
    </location>
</feature>
<evidence type="ECO:0000256" key="3">
    <source>
        <dbReference type="ARBA" id="ARBA00022597"/>
    </source>
</evidence>
<keyword evidence="5 7" id="KW-1133">Transmembrane helix</keyword>
<evidence type="ECO:0000313" key="10">
    <source>
        <dbReference type="WBParaSite" id="NBR_0001776901-mRNA-1"/>
    </source>
</evidence>
<comment type="subcellular location">
    <subcellularLocation>
        <location evidence="1">Membrane</location>
        <topology evidence="1">Multi-pass membrane protein</topology>
    </subcellularLocation>
</comment>
<reference evidence="8 9" key="2">
    <citation type="submission" date="2018-11" db="EMBL/GenBank/DDBJ databases">
        <authorList>
            <consortium name="Pathogen Informatics"/>
        </authorList>
    </citation>
    <scope>NUCLEOTIDE SEQUENCE [LARGE SCALE GENOMIC DNA]</scope>
</reference>
<evidence type="ECO:0000256" key="7">
    <source>
        <dbReference type="SAM" id="Phobius"/>
    </source>
</evidence>
<evidence type="ECO:0000313" key="8">
    <source>
        <dbReference type="EMBL" id="VDL81482.1"/>
    </source>
</evidence>
<keyword evidence="3" id="KW-0762">Sugar transport</keyword>
<keyword evidence="6 7" id="KW-0472">Membrane</keyword>
<evidence type="ECO:0000256" key="4">
    <source>
        <dbReference type="ARBA" id="ARBA00022692"/>
    </source>
</evidence>
<dbReference type="OMA" id="GNIAKNF"/>
<dbReference type="EMBL" id="UYSL01022964">
    <property type="protein sequence ID" value="VDL81482.1"/>
    <property type="molecule type" value="Genomic_DNA"/>
</dbReference>
<dbReference type="STRING" id="27835.A0A0N4YL16"/>
<reference evidence="10" key="1">
    <citation type="submission" date="2017-02" db="UniProtKB">
        <authorList>
            <consortium name="WormBaseParasite"/>
        </authorList>
    </citation>
    <scope>IDENTIFICATION</scope>
</reference>
<keyword evidence="9" id="KW-1185">Reference proteome</keyword>
<organism evidence="10">
    <name type="scientific">Nippostrongylus brasiliensis</name>
    <name type="common">Rat hookworm</name>
    <dbReference type="NCBI Taxonomy" id="27835"/>
    <lineage>
        <taxon>Eukaryota</taxon>
        <taxon>Metazoa</taxon>
        <taxon>Ecdysozoa</taxon>
        <taxon>Nematoda</taxon>
        <taxon>Chromadorea</taxon>
        <taxon>Rhabditida</taxon>
        <taxon>Rhabditina</taxon>
        <taxon>Rhabditomorpha</taxon>
        <taxon>Strongyloidea</taxon>
        <taxon>Heligmosomidae</taxon>
        <taxon>Nippostrongylus</taxon>
    </lineage>
</organism>
<gene>
    <name evidence="8" type="ORF">NBR_LOCUS17770</name>
</gene>
<keyword evidence="3" id="KW-0813">Transport</keyword>
<feature type="transmembrane region" description="Helical" evidence="7">
    <location>
        <begin position="103"/>
        <end position="125"/>
    </location>
</feature>
<protein>
    <submittedName>
        <fullName evidence="10">UDP-galactose/UDP-N-acetylglucosamine transporter srf-3</fullName>
    </submittedName>
</protein>
<dbReference type="PIRSF" id="PIRSF005799">
    <property type="entry name" value="UDP-gal_transpt"/>
    <property type="match status" value="1"/>
</dbReference>
<dbReference type="InterPro" id="IPR007271">
    <property type="entry name" value="Nuc_sug_transpt"/>
</dbReference>
<dbReference type="WBParaSite" id="NBR_0001776901-mRNA-1">
    <property type="protein sequence ID" value="NBR_0001776901-mRNA-1"/>
    <property type="gene ID" value="NBR_0001776901"/>
</dbReference>
<dbReference type="AlphaFoldDB" id="A0A0N4YL16"/>
<evidence type="ECO:0000256" key="5">
    <source>
        <dbReference type="ARBA" id="ARBA00022989"/>
    </source>
</evidence>
<dbReference type="PANTHER" id="PTHR10231">
    <property type="entry name" value="NUCLEOTIDE-SUGAR TRANSMEMBRANE TRANSPORTER"/>
    <property type="match status" value="1"/>
</dbReference>
<feature type="transmembrane region" description="Helical" evidence="7">
    <location>
        <begin position="164"/>
        <end position="184"/>
    </location>
</feature>
<evidence type="ECO:0000256" key="2">
    <source>
        <dbReference type="ARBA" id="ARBA00009976"/>
    </source>
</evidence>
<evidence type="ECO:0000313" key="9">
    <source>
        <dbReference type="Proteomes" id="UP000271162"/>
    </source>
</evidence>
<evidence type="ECO:0000256" key="6">
    <source>
        <dbReference type="ARBA" id="ARBA00023136"/>
    </source>
</evidence>
<dbReference type="Proteomes" id="UP000271162">
    <property type="component" value="Unassembled WGS sequence"/>
</dbReference>
<feature type="transmembrane region" description="Helical" evidence="7">
    <location>
        <begin position="289"/>
        <end position="313"/>
    </location>
</feature>
<feature type="transmembrane region" description="Helical" evidence="7">
    <location>
        <begin position="33"/>
        <end position="54"/>
    </location>
</feature>
<dbReference type="Pfam" id="PF04142">
    <property type="entry name" value="Nuc_sug_transp"/>
    <property type="match status" value="1"/>
</dbReference>
<dbReference type="InterPro" id="IPR037185">
    <property type="entry name" value="EmrE-like"/>
</dbReference>
<accession>A0A0N4YL16</accession>
<feature type="transmembrane region" description="Helical" evidence="7">
    <location>
        <begin position="237"/>
        <end position="257"/>
    </location>
</feature>
<dbReference type="SUPFAM" id="SSF103481">
    <property type="entry name" value="Multidrug resistance efflux transporter EmrE"/>
    <property type="match status" value="1"/>
</dbReference>
<feature type="transmembrane region" description="Helical" evidence="7">
    <location>
        <begin position="196"/>
        <end position="217"/>
    </location>
</feature>